<dbReference type="AlphaFoldDB" id="A0A8X6YRE1"/>
<dbReference type="OrthoDB" id="6437237at2759"/>
<accession>A0A8X6YRE1</accession>
<evidence type="ECO:0000259" key="6">
    <source>
        <dbReference type="PROSITE" id="PS50923"/>
    </source>
</evidence>
<dbReference type="EMBL" id="BMAV01020692">
    <property type="protein sequence ID" value="GFY74339.1"/>
    <property type="molecule type" value="Genomic_DNA"/>
</dbReference>
<keyword evidence="4" id="KW-0325">Glycoprotein</keyword>
<dbReference type="SUPFAM" id="SSF57535">
    <property type="entry name" value="Complement control module/SCR domain"/>
    <property type="match status" value="13"/>
</dbReference>
<evidence type="ECO:0000313" key="8">
    <source>
        <dbReference type="Proteomes" id="UP000886998"/>
    </source>
</evidence>
<keyword evidence="2" id="KW-0677">Repeat</keyword>
<dbReference type="PROSITE" id="PS50923">
    <property type="entry name" value="SUSHI"/>
    <property type="match status" value="7"/>
</dbReference>
<feature type="domain" description="Sushi" evidence="6">
    <location>
        <begin position="601"/>
        <end position="659"/>
    </location>
</feature>
<reference evidence="7" key="1">
    <citation type="submission" date="2020-08" db="EMBL/GenBank/DDBJ databases">
        <title>Multicomponent nature underlies the extraordinary mechanical properties of spider dragline silk.</title>
        <authorList>
            <person name="Kono N."/>
            <person name="Nakamura H."/>
            <person name="Mori M."/>
            <person name="Yoshida Y."/>
            <person name="Ohtoshi R."/>
            <person name="Malay A.D."/>
            <person name="Moran D.A.P."/>
            <person name="Tomita M."/>
            <person name="Numata K."/>
            <person name="Arakawa K."/>
        </authorList>
    </citation>
    <scope>NUCLEOTIDE SEQUENCE</scope>
</reference>
<dbReference type="InterPro" id="IPR035976">
    <property type="entry name" value="Sushi/SCR/CCP_sf"/>
</dbReference>
<feature type="domain" description="Sushi" evidence="6">
    <location>
        <begin position="427"/>
        <end position="485"/>
    </location>
</feature>
<keyword evidence="8" id="KW-1185">Reference proteome</keyword>
<dbReference type="CDD" id="cd00033">
    <property type="entry name" value="CCP"/>
    <property type="match status" value="4"/>
</dbReference>
<feature type="disulfide bond" evidence="5">
    <location>
        <begin position="488"/>
        <end position="531"/>
    </location>
</feature>
<name>A0A8X6YRE1_9ARAC</name>
<comment type="caution">
    <text evidence="5">Lacks conserved residue(s) required for the propagation of feature annotation.</text>
</comment>
<dbReference type="Pfam" id="PF00084">
    <property type="entry name" value="Sushi"/>
    <property type="match status" value="6"/>
</dbReference>
<evidence type="ECO:0000256" key="5">
    <source>
        <dbReference type="PROSITE-ProRule" id="PRU00302"/>
    </source>
</evidence>
<feature type="domain" description="Sushi" evidence="6">
    <location>
        <begin position="772"/>
        <end position="832"/>
    </location>
</feature>
<dbReference type="SMART" id="SM00032">
    <property type="entry name" value="CCP"/>
    <property type="match status" value="13"/>
</dbReference>
<keyword evidence="1 5" id="KW-0768">Sushi</keyword>
<proteinExistence type="predicted"/>
<gene>
    <name evidence="7" type="primary">Svep1_18</name>
    <name evidence="7" type="ORF">TNIN_440371</name>
</gene>
<comment type="caution">
    <text evidence="7">The sequence shown here is derived from an EMBL/GenBank/DDBJ whole genome shotgun (WGS) entry which is preliminary data.</text>
</comment>
<protein>
    <submittedName>
        <fullName evidence="7">Sushi, von Willebrand factor type A, EGF and pentraxin domain-containing protein 1</fullName>
    </submittedName>
</protein>
<dbReference type="InterPro" id="IPR050350">
    <property type="entry name" value="Compl-Cell_Adhes-Reg"/>
</dbReference>
<dbReference type="PANTHER" id="PTHR19325:SF560">
    <property type="entry name" value="SUSHI, VON WILLEBRAND FACTOR TYPE A, EGF AND PENTRAXIN DOMAIN-CONTAINING PROTEIN 1"/>
    <property type="match status" value="1"/>
</dbReference>
<evidence type="ECO:0000256" key="2">
    <source>
        <dbReference type="ARBA" id="ARBA00022737"/>
    </source>
</evidence>
<evidence type="ECO:0000256" key="4">
    <source>
        <dbReference type="ARBA" id="ARBA00023180"/>
    </source>
</evidence>
<sequence length="877" mass="97905">MPCHVQKALPVSRKGFIVCKEDTRWSPSPQCIKLTCPKLKLSSTLKFRENCSSKILGEKCRLQCREGGSLIGSYYITCKIHSRMFYWTSLPQCTCSNPMLPEDLKAIEDCSKKKSGEVCYLKCSTKRTFISGNNFIWCQANTKWSVLPKCMRVMCSQPKLPKNLKFIKDCSSRSVGKHCTLGCRNGGRPFPRNYISCITTGNWSRLPSCSCPPPMLKNNLKFKNSKCNQILPVERTFGRAENNTEWSVESKCILKNCSKPTLPDILEFGENCTLKNTEEKCHVRCKENRRIIGKGLIVCKFNGSWTSLPYCSCPLLKLESNLRHKGHCGFQTPGQKCFLECEMGLKLKGPSFILCQNNSKWSSWPRCVKILCPNPVLQDELLELKEECSTKTIGDVCQVACKNGGILIGGKAMECLKDFQWSKPPDCTCANPYVSEPIELITKCDAIPKMVKCFFRCKSGYDIEGINYTTCQNNGKWGAFPACQKISCPEPALSSSVFKVNGKCSGKFYKDACIVKCKEGGQLNGEAEIKCEYTGIWSSFPHCTCPAPNPSNDLVLKNCSARIPDEHCFVECKENLKLIGNAFFVCQKNTKWSSKPKCIPKICPSPNVPEYLEISRNCSSKKIGEYCEVSCKHGGKVTGTNTTQCLPTSAWSSLPDCTCPVPNIMQSLIILKENCNFKKRYEHCAVACPQGYAFKTDGAFACLHNATWSPLPLCVKTHCSLPALDSEILKEDENCTFKKIGETCRVQCVQGGHLIDPEFLTCLTGGNWSSSPRCSCPILTISNDLNVVQDCNYPTPGFKCFVECKENLKLNGQNYILCMNNSKWSFEPKCVKTLCPNLVLKDNLLELKEVCSTKTIGDVCKVLKKGGKVVLGEKQWS</sequence>
<dbReference type="Gene3D" id="2.10.70.10">
    <property type="entry name" value="Complement Module, domain 1"/>
    <property type="match status" value="8"/>
</dbReference>
<feature type="domain" description="Sushi" evidence="6">
    <location>
        <begin position="153"/>
        <end position="211"/>
    </location>
</feature>
<dbReference type="PANTHER" id="PTHR19325">
    <property type="entry name" value="COMPLEMENT COMPONENT-RELATED SUSHI DOMAIN-CONTAINING"/>
    <property type="match status" value="1"/>
</dbReference>
<feature type="domain" description="Sushi" evidence="6">
    <location>
        <begin position="486"/>
        <end position="547"/>
    </location>
</feature>
<dbReference type="InterPro" id="IPR000436">
    <property type="entry name" value="Sushi_SCR_CCP_dom"/>
</dbReference>
<evidence type="ECO:0000256" key="3">
    <source>
        <dbReference type="ARBA" id="ARBA00023157"/>
    </source>
</evidence>
<evidence type="ECO:0000313" key="7">
    <source>
        <dbReference type="EMBL" id="GFY74339.1"/>
    </source>
</evidence>
<evidence type="ECO:0000256" key="1">
    <source>
        <dbReference type="ARBA" id="ARBA00022659"/>
    </source>
</evidence>
<dbReference type="Proteomes" id="UP000886998">
    <property type="component" value="Unassembled WGS sequence"/>
</dbReference>
<feature type="domain" description="Sushi" evidence="6">
    <location>
        <begin position="34"/>
        <end position="95"/>
    </location>
</feature>
<organism evidence="7 8">
    <name type="scientific">Trichonephila inaurata madagascariensis</name>
    <dbReference type="NCBI Taxonomy" id="2747483"/>
    <lineage>
        <taxon>Eukaryota</taxon>
        <taxon>Metazoa</taxon>
        <taxon>Ecdysozoa</taxon>
        <taxon>Arthropoda</taxon>
        <taxon>Chelicerata</taxon>
        <taxon>Arachnida</taxon>
        <taxon>Araneae</taxon>
        <taxon>Araneomorphae</taxon>
        <taxon>Entelegynae</taxon>
        <taxon>Araneoidea</taxon>
        <taxon>Nephilidae</taxon>
        <taxon>Trichonephila</taxon>
        <taxon>Trichonephila inaurata</taxon>
    </lineage>
</organism>
<keyword evidence="3 5" id="KW-1015">Disulfide bond</keyword>
<feature type="domain" description="Sushi" evidence="6">
    <location>
        <begin position="309"/>
        <end position="369"/>
    </location>
</feature>